<proteinExistence type="predicted"/>
<protein>
    <submittedName>
        <fullName evidence="1">Uncharacterized protein</fullName>
    </submittedName>
</protein>
<name>A0A8G1S0E9_9EURO</name>
<keyword evidence="2" id="KW-1185">Reference proteome</keyword>
<reference evidence="1 2" key="1">
    <citation type="submission" date="2018-02" db="EMBL/GenBank/DDBJ databases">
        <title>The genomes of Aspergillus section Nigri reveals drivers in fungal speciation.</title>
        <authorList>
            <consortium name="DOE Joint Genome Institute"/>
            <person name="Vesth T.C."/>
            <person name="Nybo J."/>
            <person name="Theobald S."/>
            <person name="Brandl J."/>
            <person name="Frisvad J.C."/>
            <person name="Nielsen K.F."/>
            <person name="Lyhne E.K."/>
            <person name="Kogle M.E."/>
            <person name="Kuo A."/>
            <person name="Riley R."/>
            <person name="Clum A."/>
            <person name="Nolan M."/>
            <person name="Lipzen A."/>
            <person name="Salamov A."/>
            <person name="Henrissat B."/>
            <person name="Wiebenga A."/>
            <person name="De vries R.P."/>
            <person name="Grigoriev I.V."/>
            <person name="Mortensen U.H."/>
            <person name="Andersen M.R."/>
            <person name="Baker S.E."/>
        </authorList>
    </citation>
    <scope>NUCLEOTIDE SEQUENCE [LARGE SCALE GENOMIC DNA]</scope>
    <source>
        <strain evidence="1 2">CBS 313.89</strain>
    </source>
</reference>
<dbReference type="EMBL" id="KZ824630">
    <property type="protein sequence ID" value="RAK80121.1"/>
    <property type="molecule type" value="Genomic_DNA"/>
</dbReference>
<organism evidence="1 2">
    <name type="scientific">Aspergillus fijiensis CBS 313.89</name>
    <dbReference type="NCBI Taxonomy" id="1448319"/>
    <lineage>
        <taxon>Eukaryota</taxon>
        <taxon>Fungi</taxon>
        <taxon>Dikarya</taxon>
        <taxon>Ascomycota</taxon>
        <taxon>Pezizomycotina</taxon>
        <taxon>Eurotiomycetes</taxon>
        <taxon>Eurotiomycetidae</taxon>
        <taxon>Eurotiales</taxon>
        <taxon>Aspergillaceae</taxon>
        <taxon>Aspergillus</taxon>
    </lineage>
</organism>
<sequence>MYSLALDGKKHRCSYYNKHYKVLSPNAVIKRRGYSIAVIANASRLAATPTEITYLGWVRLWKTITEKGKPSTLMVELDSLNTVNVLLRGGFVLDVLSEKPGLNSDTIARTASEPEVMVAFSKSCRKSTGKKPETVLVPAVKADAVINTDRGKQLKYRYEEDY</sequence>
<dbReference type="Proteomes" id="UP000249789">
    <property type="component" value="Unassembled WGS sequence"/>
</dbReference>
<accession>A0A8G1S0E9</accession>
<dbReference type="GeneID" id="63863604"/>
<dbReference type="VEuPathDB" id="FungiDB:BO72DRAFT_456390"/>
<evidence type="ECO:0000313" key="1">
    <source>
        <dbReference type="EMBL" id="RAK80121.1"/>
    </source>
</evidence>
<dbReference type="OrthoDB" id="4506733at2759"/>
<dbReference type="RefSeq" id="XP_040804131.1">
    <property type="nucleotide sequence ID" value="XM_040946271.1"/>
</dbReference>
<gene>
    <name evidence="1" type="ORF">BO72DRAFT_456390</name>
</gene>
<evidence type="ECO:0000313" key="2">
    <source>
        <dbReference type="Proteomes" id="UP000249789"/>
    </source>
</evidence>
<dbReference type="AlphaFoldDB" id="A0A8G1S0E9"/>